<keyword evidence="3" id="KW-1185">Reference proteome</keyword>
<dbReference type="AlphaFoldDB" id="A0A4C2A839"/>
<name>A0A4C2A839_EUMVA</name>
<evidence type="ECO:0008006" key="4">
    <source>
        <dbReference type="Google" id="ProtNLM"/>
    </source>
</evidence>
<accession>A0A4C2A839</accession>
<dbReference type="Proteomes" id="UP000299102">
    <property type="component" value="Unassembled WGS sequence"/>
</dbReference>
<proteinExistence type="predicted"/>
<evidence type="ECO:0000256" key="1">
    <source>
        <dbReference type="SAM" id="SignalP"/>
    </source>
</evidence>
<dbReference type="EMBL" id="BGZK01002621">
    <property type="protein sequence ID" value="GBP95384.1"/>
    <property type="molecule type" value="Genomic_DNA"/>
</dbReference>
<protein>
    <recommendedName>
        <fullName evidence="4">Secreted protein</fullName>
    </recommendedName>
</protein>
<comment type="caution">
    <text evidence="2">The sequence shown here is derived from an EMBL/GenBank/DDBJ whole genome shotgun (WGS) entry which is preliminary data.</text>
</comment>
<organism evidence="2 3">
    <name type="scientific">Eumeta variegata</name>
    <name type="common">Bagworm moth</name>
    <name type="synonym">Eumeta japonica</name>
    <dbReference type="NCBI Taxonomy" id="151549"/>
    <lineage>
        <taxon>Eukaryota</taxon>
        <taxon>Metazoa</taxon>
        <taxon>Ecdysozoa</taxon>
        <taxon>Arthropoda</taxon>
        <taxon>Hexapoda</taxon>
        <taxon>Insecta</taxon>
        <taxon>Pterygota</taxon>
        <taxon>Neoptera</taxon>
        <taxon>Endopterygota</taxon>
        <taxon>Lepidoptera</taxon>
        <taxon>Glossata</taxon>
        <taxon>Ditrysia</taxon>
        <taxon>Tineoidea</taxon>
        <taxon>Psychidae</taxon>
        <taxon>Oiketicinae</taxon>
        <taxon>Eumeta</taxon>
    </lineage>
</organism>
<feature type="signal peptide" evidence="1">
    <location>
        <begin position="1"/>
        <end position="17"/>
    </location>
</feature>
<gene>
    <name evidence="2" type="ORF">EVAR_67077_1</name>
</gene>
<keyword evidence="1" id="KW-0732">Signal</keyword>
<evidence type="ECO:0000313" key="2">
    <source>
        <dbReference type="EMBL" id="GBP95384.1"/>
    </source>
</evidence>
<reference evidence="2 3" key="1">
    <citation type="journal article" date="2019" name="Commun. Biol.">
        <title>The bagworm genome reveals a unique fibroin gene that provides high tensile strength.</title>
        <authorList>
            <person name="Kono N."/>
            <person name="Nakamura H."/>
            <person name="Ohtoshi R."/>
            <person name="Tomita M."/>
            <person name="Numata K."/>
            <person name="Arakawa K."/>
        </authorList>
    </citation>
    <scope>NUCLEOTIDE SEQUENCE [LARGE SCALE GENOMIC DNA]</scope>
</reference>
<sequence length="87" mass="9909">MTPFAVPFSVLTTVLLSMPIYLTVDSGSGLDQSGFRIWSRSRSRSRMQFSFRSDLKYFTLVWCRWELSTTVLTDAGIVSKTDPLAMF</sequence>
<feature type="chain" id="PRO_5020030392" description="Secreted protein" evidence="1">
    <location>
        <begin position="18"/>
        <end position="87"/>
    </location>
</feature>
<evidence type="ECO:0000313" key="3">
    <source>
        <dbReference type="Proteomes" id="UP000299102"/>
    </source>
</evidence>